<feature type="transmembrane region" description="Helical" evidence="1">
    <location>
        <begin position="30"/>
        <end position="55"/>
    </location>
</feature>
<gene>
    <name evidence="2" type="ORF">sscle_05g042780</name>
</gene>
<protein>
    <submittedName>
        <fullName evidence="2">Uncharacterized protein</fullName>
    </submittedName>
</protein>
<dbReference type="EMBL" id="CP017818">
    <property type="protein sequence ID" value="APA09508.1"/>
    <property type="molecule type" value="Genomic_DNA"/>
</dbReference>
<keyword evidence="1" id="KW-0472">Membrane</keyword>
<proteinExistence type="predicted"/>
<dbReference type="AlphaFoldDB" id="A0A1D9Q3J2"/>
<organism evidence="2 3">
    <name type="scientific">Sclerotinia sclerotiorum (strain ATCC 18683 / 1980 / Ss-1)</name>
    <name type="common">White mold</name>
    <name type="synonym">Whetzelinia sclerotiorum</name>
    <dbReference type="NCBI Taxonomy" id="665079"/>
    <lineage>
        <taxon>Eukaryota</taxon>
        <taxon>Fungi</taxon>
        <taxon>Dikarya</taxon>
        <taxon>Ascomycota</taxon>
        <taxon>Pezizomycotina</taxon>
        <taxon>Leotiomycetes</taxon>
        <taxon>Helotiales</taxon>
        <taxon>Sclerotiniaceae</taxon>
        <taxon>Sclerotinia</taxon>
    </lineage>
</organism>
<sequence>MYLFHGMIFWSLGAWVCITLNNILPYWAVLIVTAVVCYSVLFLFLPLLSLIAGLCGKGLAGDIKRDSMEEPLPGRPTLTPFGRDWLDRNGMVDGIPVVGSTTPIEESKVGNMGKGKEEVNGVEIRVIDCEEGLVQETTISSTNKNSKGKFAEGEVYVKGNQIIKA</sequence>
<keyword evidence="1" id="KW-1133">Transmembrane helix</keyword>
<accession>A0A1D9Q3J2</accession>
<name>A0A1D9Q3J2_SCLS1</name>
<dbReference type="VEuPathDB" id="FungiDB:sscle_05g042780"/>
<keyword evidence="1" id="KW-0812">Transmembrane</keyword>
<dbReference type="KEGG" id="ssl:SS1G_12319"/>
<dbReference type="Proteomes" id="UP000177798">
    <property type="component" value="Chromosome 5"/>
</dbReference>
<dbReference type="RefSeq" id="XP_001587289.1">
    <property type="nucleotide sequence ID" value="XM_001587239.1"/>
</dbReference>
<evidence type="ECO:0000313" key="2">
    <source>
        <dbReference type="EMBL" id="APA09508.1"/>
    </source>
</evidence>
<feature type="transmembrane region" description="Helical" evidence="1">
    <location>
        <begin position="7"/>
        <end position="24"/>
    </location>
</feature>
<evidence type="ECO:0000313" key="3">
    <source>
        <dbReference type="Proteomes" id="UP000177798"/>
    </source>
</evidence>
<evidence type="ECO:0000256" key="1">
    <source>
        <dbReference type="SAM" id="Phobius"/>
    </source>
</evidence>
<reference evidence="3" key="1">
    <citation type="journal article" date="2017" name="Genome Biol. Evol.">
        <title>The complete genome sequence of the phytopathogenic fungus Sclerotinia sclerotiorum reveals insights into the genome architecture of broad host range pathogens.</title>
        <authorList>
            <person name="Derbyshire M."/>
            <person name="Denton-Giles M."/>
            <person name="Hegedus D."/>
            <person name="Seifbarghy S."/>
            <person name="Rollins J."/>
            <person name="van Kan J."/>
            <person name="Seidl M.F."/>
            <person name="Faino L."/>
            <person name="Mbengue M."/>
            <person name="Navaud O."/>
            <person name="Raffaele S."/>
            <person name="Hammond-Kosack K."/>
            <person name="Heard S."/>
            <person name="Oliver R."/>
        </authorList>
    </citation>
    <scope>NUCLEOTIDE SEQUENCE [LARGE SCALE GENOMIC DNA]</scope>
    <source>
        <strain evidence="3">ATCC 18683 / 1980 / Ss-1</strain>
    </source>
</reference>